<feature type="compositionally biased region" description="Basic and acidic residues" evidence="2">
    <location>
        <begin position="486"/>
        <end position="500"/>
    </location>
</feature>
<feature type="compositionally biased region" description="Polar residues" evidence="2">
    <location>
        <begin position="596"/>
        <end position="609"/>
    </location>
</feature>
<feature type="domain" description="C2H2-type" evidence="3">
    <location>
        <begin position="113"/>
        <end position="143"/>
    </location>
</feature>
<name>A0A078AUI5_STYLE</name>
<dbReference type="AlphaFoldDB" id="A0A078AUI5"/>
<dbReference type="InterPro" id="IPR013087">
    <property type="entry name" value="Znf_C2H2_type"/>
</dbReference>
<dbReference type="PROSITE" id="PS00028">
    <property type="entry name" value="ZINC_FINGER_C2H2_1"/>
    <property type="match status" value="1"/>
</dbReference>
<organism evidence="4 5">
    <name type="scientific">Stylonychia lemnae</name>
    <name type="common">Ciliate</name>
    <dbReference type="NCBI Taxonomy" id="5949"/>
    <lineage>
        <taxon>Eukaryota</taxon>
        <taxon>Sar</taxon>
        <taxon>Alveolata</taxon>
        <taxon>Ciliophora</taxon>
        <taxon>Intramacronucleata</taxon>
        <taxon>Spirotrichea</taxon>
        <taxon>Stichotrichia</taxon>
        <taxon>Sporadotrichida</taxon>
        <taxon>Oxytrichidae</taxon>
        <taxon>Stylonychinae</taxon>
        <taxon>Stylonychia</taxon>
    </lineage>
</organism>
<sequence length="682" mass="79600">MFFPCTQGGCDKLFNLSYVTKLSHSILLFKSMLEFTTRKNPINVISKSATKHFLKFLILSDISVYILEKSPILAIIVENNLHRAPTSNNTFRSTTSRYSLHEMITLQEVRSQFKCIFENCDKMYLYPSSLKKHYSISHKDQYEKYLLDQKNLWVSFEEGRDTVGRFQIKQYALEILDSGVASDLQIRKIEAQIDYAQTNRDPQIKSISQQIHESMMGLPVHKYQQLNKEINQKQQNQRVEDQEIQTLLAKRHQPQIHQFQNSNENKRFEESNFNPKKVRLNPEIQNQKNQAQLKEQDIALKQRNIAENQDNAQVLGQDQQLLKNHQEVYQKLLEYSLSIQNQNNQNSMQMQVIKKLVYNNSDPSIIKQKDLSPIQYSMPEQNLAILSERESPNQDQIVKSQILSNLSSFIASFKQQQQQPLQSAILQQYLKQSTDIKNDNSSNHSENRIRPSYFKYQAKRLNEAKAHNFTIQPQDFQEMTTRLVDKGKDESEKFSSKSHQDNQFQNDEALGKSFRDFSKSSYNNCFIDKYKLSRLAIEETIFKSNNQIEIEELNNTNVLQEKRQIQAAKLQLRSSNSGGAFRAVQKCDSSTDSKDNNQSLSGQDNQDLSTNTINQRESKMDFYVSNNYLSQLLSLKDHKDILLNQQNIFKLQNQQENESHQTLMQTQSMLCTKRINVDRNNE</sequence>
<reference evidence="4 5" key="1">
    <citation type="submission" date="2014-06" db="EMBL/GenBank/DDBJ databases">
        <authorList>
            <person name="Swart Estienne"/>
        </authorList>
    </citation>
    <scope>NUCLEOTIDE SEQUENCE [LARGE SCALE GENOMIC DNA]</scope>
    <source>
        <strain evidence="4 5">130c</strain>
    </source>
</reference>
<accession>A0A078AUI5</accession>
<gene>
    <name evidence="4" type="primary">Contig3769.g166</name>
    <name evidence="4" type="ORF">STYLEM_13602</name>
</gene>
<evidence type="ECO:0000256" key="2">
    <source>
        <dbReference type="SAM" id="MobiDB-lite"/>
    </source>
</evidence>
<evidence type="ECO:0000313" key="4">
    <source>
        <dbReference type="EMBL" id="CDW84538.1"/>
    </source>
</evidence>
<feature type="region of interest" description="Disordered" evidence="2">
    <location>
        <begin position="486"/>
        <end position="506"/>
    </location>
</feature>
<evidence type="ECO:0000313" key="5">
    <source>
        <dbReference type="Proteomes" id="UP000039865"/>
    </source>
</evidence>
<keyword evidence="1" id="KW-0863">Zinc-finger</keyword>
<evidence type="ECO:0000256" key="1">
    <source>
        <dbReference type="PROSITE-ProRule" id="PRU00042"/>
    </source>
</evidence>
<keyword evidence="1" id="KW-0862">Zinc</keyword>
<dbReference type="PROSITE" id="PS50157">
    <property type="entry name" value="ZINC_FINGER_C2H2_2"/>
    <property type="match status" value="1"/>
</dbReference>
<dbReference type="Proteomes" id="UP000039865">
    <property type="component" value="Unassembled WGS sequence"/>
</dbReference>
<proteinExistence type="predicted"/>
<dbReference type="GO" id="GO:0008270">
    <property type="term" value="F:zinc ion binding"/>
    <property type="evidence" value="ECO:0007669"/>
    <property type="project" value="UniProtKB-KW"/>
</dbReference>
<keyword evidence="5" id="KW-1185">Reference proteome</keyword>
<protein>
    <recommendedName>
        <fullName evidence="3">C2H2-type domain-containing protein</fullName>
    </recommendedName>
</protein>
<keyword evidence="1" id="KW-0479">Metal-binding</keyword>
<evidence type="ECO:0000259" key="3">
    <source>
        <dbReference type="PROSITE" id="PS50157"/>
    </source>
</evidence>
<dbReference type="InParanoid" id="A0A078AUI5"/>
<feature type="region of interest" description="Disordered" evidence="2">
    <location>
        <begin position="583"/>
        <end position="609"/>
    </location>
</feature>
<dbReference type="EMBL" id="CCKQ01012906">
    <property type="protein sequence ID" value="CDW84538.1"/>
    <property type="molecule type" value="Genomic_DNA"/>
</dbReference>